<dbReference type="GeneID" id="18828845"/>
<dbReference type="Pfam" id="PF13650">
    <property type="entry name" value="Asp_protease_2"/>
    <property type="match status" value="1"/>
</dbReference>
<proteinExistence type="predicted"/>
<name>K5XWP7_AGABU</name>
<reference evidence="2" key="1">
    <citation type="journal article" date="2012" name="Proc. Natl. Acad. Sci. U.S.A.">
        <title>Genome sequence of the button mushroom Agaricus bisporus reveals mechanisms governing adaptation to a humic-rich ecological niche.</title>
        <authorList>
            <person name="Morin E."/>
            <person name="Kohler A."/>
            <person name="Baker A.R."/>
            <person name="Foulongne-Oriol M."/>
            <person name="Lombard V."/>
            <person name="Nagy L.G."/>
            <person name="Ohm R.A."/>
            <person name="Patyshakuliyeva A."/>
            <person name="Brun A."/>
            <person name="Aerts A.L."/>
            <person name="Bailey A.M."/>
            <person name="Billette C."/>
            <person name="Coutinho P.M."/>
            <person name="Deakin G."/>
            <person name="Doddapaneni H."/>
            <person name="Floudas D."/>
            <person name="Grimwood J."/>
            <person name="Hilden K."/>
            <person name="Kuees U."/>
            <person name="LaButti K.M."/>
            <person name="Lapidus A."/>
            <person name="Lindquist E.A."/>
            <person name="Lucas S.M."/>
            <person name="Murat C."/>
            <person name="Riley R.W."/>
            <person name="Salamov A.A."/>
            <person name="Schmutz J."/>
            <person name="Subramanian V."/>
            <person name="Woesten H.A.B."/>
            <person name="Xu J."/>
            <person name="Eastwood D.C."/>
            <person name="Foster G.D."/>
            <person name="Sonnenberg A.S."/>
            <person name="Cullen D."/>
            <person name="de Vries R.P."/>
            <person name="Lundell T."/>
            <person name="Hibbett D.S."/>
            <person name="Henrissat B."/>
            <person name="Burton K.S."/>
            <person name="Kerrigan R.W."/>
            <person name="Challen M.P."/>
            <person name="Grigoriev I.V."/>
            <person name="Martin F."/>
        </authorList>
    </citation>
    <scope>NUCLEOTIDE SEQUENCE [LARGE SCALE GENOMIC DNA]</scope>
    <source>
        <strain evidence="2">JB137-S8 / ATCC MYA-4627 / FGSC 10392</strain>
    </source>
</reference>
<dbReference type="EMBL" id="JH971390">
    <property type="protein sequence ID" value="EKM79650.1"/>
    <property type="molecule type" value="Genomic_DNA"/>
</dbReference>
<dbReference type="RefSeq" id="XP_007329648.1">
    <property type="nucleotide sequence ID" value="XM_007329586.1"/>
</dbReference>
<gene>
    <name evidence="1" type="ORF">AGABI1DRAFT_22428</name>
</gene>
<dbReference type="AlphaFoldDB" id="K5XWP7"/>
<dbReference type="eggNOG" id="ENOG502SV8G">
    <property type="taxonomic scope" value="Eukaryota"/>
</dbReference>
<dbReference type="SUPFAM" id="SSF50630">
    <property type="entry name" value="Acid proteases"/>
    <property type="match status" value="1"/>
</dbReference>
<sequence>VEAILDEGSQIIGIRRDIWEKLGLPLLKEENMVMETANSSRETTLGLLRDLPVHIGSNVFYLQVQVFETAPYEMLLGRPFMTLTQAKTRHYANGDSEITLLDPNTKELLTIPTSTRIRPQVQ</sequence>
<dbReference type="Proteomes" id="UP000008493">
    <property type="component" value="Unassembled WGS sequence"/>
</dbReference>
<dbReference type="InParanoid" id="K5XWP7"/>
<protein>
    <submittedName>
        <fullName evidence="1">Uncharacterized protein</fullName>
    </submittedName>
</protein>
<accession>K5XWP7</accession>
<dbReference type="Gene3D" id="2.40.70.10">
    <property type="entry name" value="Acid Proteases"/>
    <property type="match status" value="1"/>
</dbReference>
<feature type="non-terminal residue" evidence="1">
    <location>
        <position position="1"/>
    </location>
</feature>
<evidence type="ECO:0000313" key="1">
    <source>
        <dbReference type="EMBL" id="EKM79650.1"/>
    </source>
</evidence>
<dbReference type="InterPro" id="IPR021109">
    <property type="entry name" value="Peptidase_aspartic_dom_sf"/>
</dbReference>
<dbReference type="HOGENOM" id="CLU_003921_8_2_1"/>
<evidence type="ECO:0000313" key="2">
    <source>
        <dbReference type="Proteomes" id="UP000008493"/>
    </source>
</evidence>
<dbReference type="OrthoDB" id="5596707at2759"/>
<keyword evidence="2" id="KW-1185">Reference proteome</keyword>
<feature type="non-terminal residue" evidence="1">
    <location>
        <position position="122"/>
    </location>
</feature>
<dbReference type="KEGG" id="abp:AGABI1DRAFT22428"/>
<dbReference type="OMA" id="NGSHEEH"/>
<organism evidence="1 2">
    <name type="scientific">Agaricus bisporus var. burnettii (strain JB137-S8 / ATCC MYA-4627 / FGSC 10392)</name>
    <name type="common">White button mushroom</name>
    <dbReference type="NCBI Taxonomy" id="597362"/>
    <lineage>
        <taxon>Eukaryota</taxon>
        <taxon>Fungi</taxon>
        <taxon>Dikarya</taxon>
        <taxon>Basidiomycota</taxon>
        <taxon>Agaricomycotina</taxon>
        <taxon>Agaricomycetes</taxon>
        <taxon>Agaricomycetidae</taxon>
        <taxon>Agaricales</taxon>
        <taxon>Agaricineae</taxon>
        <taxon>Agaricaceae</taxon>
        <taxon>Agaricus</taxon>
    </lineage>
</organism>
<dbReference type="CDD" id="cd00303">
    <property type="entry name" value="retropepsin_like"/>
    <property type="match status" value="1"/>
</dbReference>